<protein>
    <submittedName>
        <fullName evidence="1">Uncharacterized protein</fullName>
    </submittedName>
</protein>
<evidence type="ECO:0000313" key="2">
    <source>
        <dbReference type="Proteomes" id="UP000032068"/>
    </source>
</evidence>
<reference evidence="1 2" key="1">
    <citation type="submission" date="2014-12" db="EMBL/GenBank/DDBJ databases">
        <title>16Stimator: statistical estimation of ribosomal gene copy numbers from draft genome assemblies.</title>
        <authorList>
            <person name="Perisin M.A."/>
            <person name="Vetter M."/>
            <person name="Gilbert J.A."/>
            <person name="Bergelson J."/>
        </authorList>
    </citation>
    <scope>NUCLEOTIDE SEQUENCE [LARGE SCALE GENOMIC DNA]</scope>
    <source>
        <strain evidence="1 2">MEJ086</strain>
    </source>
</reference>
<dbReference type="RefSeq" id="WP_042556331.1">
    <property type="nucleotide sequence ID" value="NZ_JXQW01000108.1"/>
</dbReference>
<dbReference type="Proteomes" id="UP000032068">
    <property type="component" value="Unassembled WGS sequence"/>
</dbReference>
<accession>A0A0D0JTP3</accession>
<dbReference type="EMBL" id="JXQW01000108">
    <property type="protein sequence ID" value="KIP89649.1"/>
    <property type="molecule type" value="Genomic_DNA"/>
</dbReference>
<evidence type="ECO:0000313" key="1">
    <source>
        <dbReference type="EMBL" id="KIP89649.1"/>
    </source>
</evidence>
<proteinExistence type="predicted"/>
<sequence>MKSIIAIFILIYCNQTLATDDRIEQFENTRTEELFQALELQKSAAENLKEKQTNAPVHAYKLALSRILMAWELSGNDETKKIQIEEQSCSLIRKAAEEGFHVAAVTQLSLRLTFRG</sequence>
<organism evidence="1 2">
    <name type="scientific">Pseudomonas fulva</name>
    <dbReference type="NCBI Taxonomy" id="47880"/>
    <lineage>
        <taxon>Bacteria</taxon>
        <taxon>Pseudomonadati</taxon>
        <taxon>Pseudomonadota</taxon>
        <taxon>Gammaproteobacteria</taxon>
        <taxon>Pseudomonadales</taxon>
        <taxon>Pseudomonadaceae</taxon>
        <taxon>Pseudomonas</taxon>
    </lineage>
</organism>
<gene>
    <name evidence="1" type="ORF">RU08_23640</name>
</gene>
<name>A0A0D0JTP3_9PSED</name>
<dbReference type="AlphaFoldDB" id="A0A0D0JTP3"/>
<comment type="caution">
    <text evidence="1">The sequence shown here is derived from an EMBL/GenBank/DDBJ whole genome shotgun (WGS) entry which is preliminary data.</text>
</comment>
<dbReference type="OrthoDB" id="9997688at2"/>